<dbReference type="FunFam" id="3.40.50.1820:FF:000301">
    <property type="entry name" value="Related to triacylglycerol lipase"/>
    <property type="match status" value="1"/>
</dbReference>
<keyword evidence="2" id="KW-0812">Transmembrane</keyword>
<dbReference type="Pfam" id="PF04083">
    <property type="entry name" value="Abhydro_lipase"/>
    <property type="match status" value="1"/>
</dbReference>
<dbReference type="PANTHER" id="PTHR11005">
    <property type="entry name" value="LYSOSOMAL ACID LIPASE-RELATED"/>
    <property type="match status" value="1"/>
</dbReference>
<proteinExistence type="predicted"/>
<feature type="transmembrane region" description="Helical" evidence="2">
    <location>
        <begin position="559"/>
        <end position="576"/>
    </location>
</feature>
<accession>W3VJT3</accession>
<dbReference type="Proteomes" id="UP000019462">
    <property type="component" value="Unassembled WGS sequence"/>
</dbReference>
<evidence type="ECO:0000313" key="5">
    <source>
        <dbReference type="Proteomes" id="UP000019462"/>
    </source>
</evidence>
<dbReference type="InterPro" id="IPR006693">
    <property type="entry name" value="AB_hydrolase_lipase"/>
</dbReference>
<sequence>MLIPSHSNLGRRGGQAGLASAAELSPDPWHKSTAASRAHVLHQGGSGGGGPRTSLAASLPVSLRKQLAKDRRFAPLPWRRPSSNRARIAARHPLARFQPRSVPLFPSLLPPSILPPSIGLAFPVVARSGRRHRLSRHPSAYHHLGNGHMSSGFIDYSRRRRASGPASETSRDAASQRGGADPFDEQDARPRDHLDTDTEAESAAVAQPAQPAPRQQGPFDDASDMESAHQQPRSRPARVEIMGDPGSRPYPHRDEPAFFDPTFPNYQDEAPLEMPFFDHVVADYGNYGTFQRLRLNFRQMISFFASTTALGSVLFVAYFAYFNPFKKSPPKAKTDREYERRITGERGSGRPAYYAEFWGYQCDEHEIVTEGGWILKAHRISDPRRGGAVGHPVVLQHGILCNSSHFIVNEERSMAFWLVDQGFDVWITNIRSNFKAGHTEYTRSDPRFWAWGLKELAFDLRDVVDYITAATGRPQLAYVGHSQGSGSMYLALSPGICPEIGDKLSCFVALGPSVYAGSVLRKFPFSLLRQFRSRKWWGLVFGVREFMPAIGFAQEFLPAFWFGHIAYVIFAFLFGFHDHNWVSRQKPKIFRTVPVPTSSELLYWYMSGFSHRGCIFDPRITEPWFPRTFPPHSIFYGDIDFLVLGKPLVQRIQRYERNVEMIHTVELQNYEHLDMIFGVDAFRTVFPGIKDTILQTIDPEDLAPEMSERGGRY</sequence>
<dbReference type="EMBL" id="AWNI01000013">
    <property type="protein sequence ID" value="ETS61918.1"/>
    <property type="molecule type" value="Genomic_DNA"/>
</dbReference>
<feature type="transmembrane region" description="Helical" evidence="2">
    <location>
        <begin position="536"/>
        <end position="553"/>
    </location>
</feature>
<dbReference type="SUPFAM" id="SSF53474">
    <property type="entry name" value="alpha/beta-Hydrolases"/>
    <property type="match status" value="1"/>
</dbReference>
<name>W3VJT3_MOEAP</name>
<evidence type="ECO:0000259" key="3">
    <source>
        <dbReference type="Pfam" id="PF04083"/>
    </source>
</evidence>
<evidence type="ECO:0000256" key="2">
    <source>
        <dbReference type="SAM" id="Phobius"/>
    </source>
</evidence>
<dbReference type="InterPro" id="IPR029058">
    <property type="entry name" value="AB_hydrolase_fold"/>
</dbReference>
<keyword evidence="2" id="KW-1133">Transmembrane helix</keyword>
<reference evidence="4 5" key="1">
    <citation type="journal article" date="2014" name="Genome Announc.">
        <title>Genome sequence of the basidiomycetous fungus Pseudozyma aphidis DSM70725, an efficient producer of biosurfactant mannosylerythritol lipids.</title>
        <authorList>
            <person name="Lorenz S."/>
            <person name="Guenther M."/>
            <person name="Grumaz C."/>
            <person name="Rupp S."/>
            <person name="Zibek S."/>
            <person name="Sohn K."/>
        </authorList>
    </citation>
    <scope>NUCLEOTIDE SEQUENCE [LARGE SCALE GENOMIC DNA]</scope>
    <source>
        <strain evidence="5">ATCC 32657 / CBS 517.83 / DSM 70725 / JCM 10318 / NBRC 10182 / NRRL Y-7954 / St-0401</strain>
    </source>
</reference>
<dbReference type="GO" id="GO:0006629">
    <property type="term" value="P:lipid metabolic process"/>
    <property type="evidence" value="ECO:0007669"/>
    <property type="project" value="InterPro"/>
</dbReference>
<feature type="region of interest" description="Disordered" evidence="1">
    <location>
        <begin position="1"/>
        <end position="35"/>
    </location>
</feature>
<feature type="transmembrane region" description="Helical" evidence="2">
    <location>
        <begin position="300"/>
        <end position="321"/>
    </location>
</feature>
<evidence type="ECO:0000256" key="1">
    <source>
        <dbReference type="SAM" id="MobiDB-lite"/>
    </source>
</evidence>
<dbReference type="AlphaFoldDB" id="W3VJT3"/>
<protein>
    <recommendedName>
        <fullName evidence="3">Partial AB-hydrolase lipase domain-containing protein</fullName>
    </recommendedName>
</protein>
<evidence type="ECO:0000313" key="4">
    <source>
        <dbReference type="EMBL" id="ETS61918.1"/>
    </source>
</evidence>
<feature type="compositionally biased region" description="Basic and acidic residues" evidence="1">
    <location>
        <begin position="186"/>
        <end position="196"/>
    </location>
</feature>
<dbReference type="Gene3D" id="3.40.50.1820">
    <property type="entry name" value="alpha/beta hydrolase"/>
    <property type="match status" value="1"/>
</dbReference>
<dbReference type="OrthoDB" id="9974421at2759"/>
<feature type="region of interest" description="Disordered" evidence="1">
    <location>
        <begin position="159"/>
        <end position="255"/>
    </location>
</feature>
<gene>
    <name evidence="4" type="ORF">PaG_04028</name>
</gene>
<comment type="caution">
    <text evidence="4">The sequence shown here is derived from an EMBL/GenBank/DDBJ whole genome shotgun (WGS) entry which is preliminary data.</text>
</comment>
<feature type="domain" description="Partial AB-hydrolase lipase" evidence="3">
    <location>
        <begin position="352"/>
        <end position="409"/>
    </location>
</feature>
<dbReference type="HOGENOM" id="CLU_023807_0_0_1"/>
<feature type="compositionally biased region" description="Low complexity" evidence="1">
    <location>
        <begin position="203"/>
        <end position="218"/>
    </location>
</feature>
<keyword evidence="2" id="KW-0472">Membrane</keyword>
<organism evidence="4 5">
    <name type="scientific">Moesziomyces aphidis</name>
    <name type="common">Pseudozyma aphidis</name>
    <dbReference type="NCBI Taxonomy" id="84754"/>
    <lineage>
        <taxon>Eukaryota</taxon>
        <taxon>Fungi</taxon>
        <taxon>Dikarya</taxon>
        <taxon>Basidiomycota</taxon>
        <taxon>Ustilaginomycotina</taxon>
        <taxon>Ustilaginomycetes</taxon>
        <taxon>Ustilaginales</taxon>
        <taxon>Ustilaginaceae</taxon>
        <taxon>Moesziomyces</taxon>
    </lineage>
</organism>
<keyword evidence="5" id="KW-1185">Reference proteome</keyword>